<dbReference type="GO" id="GO:0000977">
    <property type="term" value="F:RNA polymerase II transcription regulatory region sequence-specific DNA binding"/>
    <property type="evidence" value="ECO:0007669"/>
    <property type="project" value="TreeGrafter"/>
</dbReference>
<comment type="similarity">
    <text evidence="6">Belongs to the Msh homeobox family.</text>
</comment>
<evidence type="ECO:0000256" key="6">
    <source>
        <dbReference type="ARBA" id="ARBA00038425"/>
    </source>
</evidence>
<dbReference type="STRING" id="283909.R7T846"/>
<keyword evidence="13" id="KW-1185">Reference proteome</keyword>
<sequence length="274" mass="30793">MEEHKQSTQPRRTSPEPKRAPLAFSVDAIMAKSPSRPRDRDRLSGVYMQRPQPKPAFSVDEILSQDDSMRRSTSPPDPEERLSPVEDEGDSSGRESVDSMASPGRREMASPGAQPGHPFLHAPDIGAQRWGIPWIHGASPLPAGPPKPPLVVKTCQLRKHKANRKPRTPFTTQQLLALERKFREKQYLSIAERAEFSTSLNLTETQVKIWFQNRRAKSKRLQEAELEKIKMASRPLLPPAFGIGLPFAPLHSGMMPGMRPMMMPPRTQTSVYPL</sequence>
<dbReference type="PANTHER" id="PTHR24338">
    <property type="entry name" value="HOMEOBOX PROTEIN MSX"/>
    <property type="match status" value="1"/>
</dbReference>
<keyword evidence="4 7" id="KW-0371">Homeobox</keyword>
<feature type="DNA-binding region" description="Homeobox" evidence="7">
    <location>
        <begin position="163"/>
        <end position="222"/>
    </location>
</feature>
<evidence type="ECO:0000256" key="9">
    <source>
        <dbReference type="SAM" id="MobiDB-lite"/>
    </source>
</evidence>
<dbReference type="InterPro" id="IPR020479">
    <property type="entry name" value="HD_metazoa"/>
</dbReference>
<keyword evidence="3 7" id="KW-0238">DNA-binding</keyword>
<feature type="region of interest" description="Disordered" evidence="9">
    <location>
        <begin position="1"/>
        <end position="123"/>
    </location>
</feature>
<dbReference type="GO" id="GO:0000981">
    <property type="term" value="F:DNA-binding transcription factor activity, RNA polymerase II-specific"/>
    <property type="evidence" value="ECO:0007669"/>
    <property type="project" value="InterPro"/>
</dbReference>
<dbReference type="CDD" id="cd00086">
    <property type="entry name" value="homeodomain"/>
    <property type="match status" value="1"/>
</dbReference>
<reference evidence="12" key="3">
    <citation type="submission" date="2015-06" db="UniProtKB">
        <authorList>
            <consortium name="EnsemblMetazoa"/>
        </authorList>
    </citation>
    <scope>IDENTIFICATION</scope>
</reference>
<comment type="subcellular location">
    <subcellularLocation>
        <location evidence="1 7 8">Nucleus</location>
    </subcellularLocation>
</comment>
<dbReference type="PROSITE" id="PS00027">
    <property type="entry name" value="HOMEOBOX_1"/>
    <property type="match status" value="1"/>
</dbReference>
<dbReference type="HOGENOM" id="CLU_072675_3_0_1"/>
<dbReference type="EMBL" id="KB311185">
    <property type="protein sequence ID" value="ELT89775.1"/>
    <property type="molecule type" value="Genomic_DNA"/>
</dbReference>
<dbReference type="Proteomes" id="UP000014760">
    <property type="component" value="Unassembled WGS sequence"/>
</dbReference>
<dbReference type="InterPro" id="IPR009057">
    <property type="entry name" value="Homeodomain-like_sf"/>
</dbReference>
<gene>
    <name evidence="11" type="ORF">CAPTEDRAFT_176625</name>
</gene>
<dbReference type="Pfam" id="PF00046">
    <property type="entry name" value="Homeodomain"/>
    <property type="match status" value="1"/>
</dbReference>
<dbReference type="FunFam" id="1.10.10.60:FF:000729">
    <property type="entry name" value="Msx-type homeobox protein"/>
    <property type="match status" value="1"/>
</dbReference>
<proteinExistence type="inferred from homology"/>
<reference evidence="13" key="1">
    <citation type="submission" date="2012-12" db="EMBL/GenBank/DDBJ databases">
        <authorList>
            <person name="Hellsten U."/>
            <person name="Grimwood J."/>
            <person name="Chapman J.A."/>
            <person name="Shapiro H."/>
            <person name="Aerts A."/>
            <person name="Otillar R.P."/>
            <person name="Terry A.Y."/>
            <person name="Boore J.L."/>
            <person name="Simakov O."/>
            <person name="Marletaz F."/>
            <person name="Cho S.-J."/>
            <person name="Edsinger-Gonzales E."/>
            <person name="Havlak P."/>
            <person name="Kuo D.-H."/>
            <person name="Larsson T."/>
            <person name="Lv J."/>
            <person name="Arendt D."/>
            <person name="Savage R."/>
            <person name="Osoegawa K."/>
            <person name="de Jong P."/>
            <person name="Lindberg D.R."/>
            <person name="Seaver E.C."/>
            <person name="Weisblat D.A."/>
            <person name="Putnam N.H."/>
            <person name="Grigoriev I.V."/>
            <person name="Rokhsar D.S."/>
        </authorList>
    </citation>
    <scope>NUCLEOTIDE SEQUENCE</scope>
    <source>
        <strain evidence="13">I ESC-2004</strain>
    </source>
</reference>
<dbReference type="InterPro" id="IPR050674">
    <property type="entry name" value="Msh_Homeobox_Regulators"/>
</dbReference>
<dbReference type="OrthoDB" id="6159439at2759"/>
<organism evidence="11">
    <name type="scientific">Capitella teleta</name>
    <name type="common">Polychaete worm</name>
    <dbReference type="NCBI Taxonomy" id="283909"/>
    <lineage>
        <taxon>Eukaryota</taxon>
        <taxon>Metazoa</taxon>
        <taxon>Spiralia</taxon>
        <taxon>Lophotrochozoa</taxon>
        <taxon>Annelida</taxon>
        <taxon>Polychaeta</taxon>
        <taxon>Sedentaria</taxon>
        <taxon>Scolecida</taxon>
        <taxon>Capitellidae</taxon>
        <taxon>Capitella</taxon>
    </lineage>
</organism>
<dbReference type="PROSITE" id="PS50071">
    <property type="entry name" value="HOMEOBOX_2"/>
    <property type="match status" value="1"/>
</dbReference>
<dbReference type="PANTHER" id="PTHR24338:SF0">
    <property type="entry name" value="MUSCLE SEGMENTATION HOMEOBOX"/>
    <property type="match status" value="1"/>
</dbReference>
<dbReference type="PRINTS" id="PR00024">
    <property type="entry name" value="HOMEOBOX"/>
</dbReference>
<accession>R7T846</accession>
<dbReference type="Gene3D" id="1.10.10.60">
    <property type="entry name" value="Homeodomain-like"/>
    <property type="match status" value="1"/>
</dbReference>
<dbReference type="SUPFAM" id="SSF46689">
    <property type="entry name" value="Homeodomain-like"/>
    <property type="match status" value="1"/>
</dbReference>
<evidence type="ECO:0000259" key="10">
    <source>
        <dbReference type="PROSITE" id="PS50071"/>
    </source>
</evidence>
<protein>
    <recommendedName>
        <fullName evidence="10">Homeobox domain-containing protein</fullName>
    </recommendedName>
</protein>
<evidence type="ECO:0000256" key="4">
    <source>
        <dbReference type="ARBA" id="ARBA00023155"/>
    </source>
</evidence>
<dbReference type="OMA" id="WLDTRFP"/>
<keyword evidence="5 7" id="KW-0539">Nucleus</keyword>
<evidence type="ECO:0000256" key="2">
    <source>
        <dbReference type="ARBA" id="ARBA00022473"/>
    </source>
</evidence>
<name>R7T846_CAPTE</name>
<dbReference type="EnsemblMetazoa" id="CapteT176625">
    <property type="protein sequence ID" value="CapteP176625"/>
    <property type="gene ID" value="CapteG176625"/>
</dbReference>
<dbReference type="InterPro" id="IPR017970">
    <property type="entry name" value="Homeobox_CS"/>
</dbReference>
<dbReference type="GO" id="GO:0048598">
    <property type="term" value="P:embryonic morphogenesis"/>
    <property type="evidence" value="ECO:0007669"/>
    <property type="project" value="TreeGrafter"/>
</dbReference>
<dbReference type="SMART" id="SM00389">
    <property type="entry name" value="HOX"/>
    <property type="match status" value="1"/>
</dbReference>
<evidence type="ECO:0000313" key="11">
    <source>
        <dbReference type="EMBL" id="ELT89775.1"/>
    </source>
</evidence>
<dbReference type="AlphaFoldDB" id="R7T846"/>
<dbReference type="EMBL" id="AMQN01014700">
    <property type="status" value="NOT_ANNOTATED_CDS"/>
    <property type="molecule type" value="Genomic_DNA"/>
</dbReference>
<evidence type="ECO:0000256" key="3">
    <source>
        <dbReference type="ARBA" id="ARBA00023125"/>
    </source>
</evidence>
<evidence type="ECO:0000313" key="13">
    <source>
        <dbReference type="Proteomes" id="UP000014760"/>
    </source>
</evidence>
<evidence type="ECO:0000256" key="5">
    <source>
        <dbReference type="ARBA" id="ARBA00023242"/>
    </source>
</evidence>
<dbReference type="GO" id="GO:0005634">
    <property type="term" value="C:nucleus"/>
    <property type="evidence" value="ECO:0007669"/>
    <property type="project" value="UniProtKB-SubCell"/>
</dbReference>
<evidence type="ECO:0000256" key="1">
    <source>
        <dbReference type="ARBA" id="ARBA00004123"/>
    </source>
</evidence>
<dbReference type="InterPro" id="IPR001356">
    <property type="entry name" value="HD"/>
</dbReference>
<keyword evidence="2" id="KW-0217">Developmental protein</keyword>
<evidence type="ECO:0000313" key="12">
    <source>
        <dbReference type="EnsemblMetazoa" id="CapteP176625"/>
    </source>
</evidence>
<feature type="domain" description="Homeobox" evidence="10">
    <location>
        <begin position="161"/>
        <end position="221"/>
    </location>
</feature>
<evidence type="ECO:0000256" key="7">
    <source>
        <dbReference type="PROSITE-ProRule" id="PRU00108"/>
    </source>
</evidence>
<evidence type="ECO:0000256" key="8">
    <source>
        <dbReference type="RuleBase" id="RU000682"/>
    </source>
</evidence>
<reference evidence="11 13" key="2">
    <citation type="journal article" date="2013" name="Nature">
        <title>Insights into bilaterian evolution from three spiralian genomes.</title>
        <authorList>
            <person name="Simakov O."/>
            <person name="Marletaz F."/>
            <person name="Cho S.J."/>
            <person name="Edsinger-Gonzales E."/>
            <person name="Havlak P."/>
            <person name="Hellsten U."/>
            <person name="Kuo D.H."/>
            <person name="Larsson T."/>
            <person name="Lv J."/>
            <person name="Arendt D."/>
            <person name="Savage R."/>
            <person name="Osoegawa K."/>
            <person name="de Jong P."/>
            <person name="Grimwood J."/>
            <person name="Chapman J.A."/>
            <person name="Shapiro H."/>
            <person name="Aerts A."/>
            <person name="Otillar R.P."/>
            <person name="Terry A.Y."/>
            <person name="Boore J.L."/>
            <person name="Grigoriev I.V."/>
            <person name="Lindberg D.R."/>
            <person name="Seaver E.C."/>
            <person name="Weisblat D.A."/>
            <person name="Putnam N.H."/>
            <person name="Rokhsar D.S."/>
        </authorList>
    </citation>
    <scope>NUCLEOTIDE SEQUENCE</scope>
    <source>
        <strain evidence="11 13">I ESC-2004</strain>
    </source>
</reference>